<gene>
    <name evidence="2" type="ORF">LR48_Vigan04g159000</name>
</gene>
<protein>
    <submittedName>
        <fullName evidence="2">Uncharacterized protein</fullName>
    </submittedName>
</protein>
<feature type="compositionally biased region" description="Basic residues" evidence="1">
    <location>
        <begin position="63"/>
        <end position="78"/>
    </location>
</feature>
<reference evidence="3" key="1">
    <citation type="journal article" date="2015" name="Proc. Natl. Acad. Sci. U.S.A.">
        <title>Genome sequencing of adzuki bean (Vigna angularis) provides insight into high starch and low fat accumulation and domestication.</title>
        <authorList>
            <person name="Yang K."/>
            <person name="Tian Z."/>
            <person name="Chen C."/>
            <person name="Luo L."/>
            <person name="Zhao B."/>
            <person name="Wang Z."/>
            <person name="Yu L."/>
            <person name="Li Y."/>
            <person name="Sun Y."/>
            <person name="Li W."/>
            <person name="Chen Y."/>
            <person name="Li Y."/>
            <person name="Zhang Y."/>
            <person name="Ai D."/>
            <person name="Zhao J."/>
            <person name="Shang C."/>
            <person name="Ma Y."/>
            <person name="Wu B."/>
            <person name="Wang M."/>
            <person name="Gao L."/>
            <person name="Sun D."/>
            <person name="Zhang P."/>
            <person name="Guo F."/>
            <person name="Wang W."/>
            <person name="Li Y."/>
            <person name="Wang J."/>
            <person name="Varshney R.K."/>
            <person name="Wang J."/>
            <person name="Ling H.Q."/>
            <person name="Wan P."/>
        </authorList>
    </citation>
    <scope>NUCLEOTIDE SEQUENCE</scope>
    <source>
        <strain evidence="3">cv. Jingnong 6</strain>
    </source>
</reference>
<evidence type="ECO:0000313" key="3">
    <source>
        <dbReference type="Proteomes" id="UP000053144"/>
    </source>
</evidence>
<dbReference type="AlphaFoldDB" id="A0A0L9UFP4"/>
<evidence type="ECO:0000313" key="2">
    <source>
        <dbReference type="EMBL" id="KOM41392.1"/>
    </source>
</evidence>
<organism evidence="2 3">
    <name type="scientific">Phaseolus angularis</name>
    <name type="common">Azuki bean</name>
    <name type="synonym">Vigna angularis</name>
    <dbReference type="NCBI Taxonomy" id="3914"/>
    <lineage>
        <taxon>Eukaryota</taxon>
        <taxon>Viridiplantae</taxon>
        <taxon>Streptophyta</taxon>
        <taxon>Embryophyta</taxon>
        <taxon>Tracheophyta</taxon>
        <taxon>Spermatophyta</taxon>
        <taxon>Magnoliopsida</taxon>
        <taxon>eudicotyledons</taxon>
        <taxon>Gunneridae</taxon>
        <taxon>Pentapetalae</taxon>
        <taxon>rosids</taxon>
        <taxon>fabids</taxon>
        <taxon>Fabales</taxon>
        <taxon>Fabaceae</taxon>
        <taxon>Papilionoideae</taxon>
        <taxon>50 kb inversion clade</taxon>
        <taxon>NPAAA clade</taxon>
        <taxon>indigoferoid/millettioid clade</taxon>
        <taxon>Phaseoleae</taxon>
        <taxon>Vigna</taxon>
    </lineage>
</organism>
<feature type="region of interest" description="Disordered" evidence="1">
    <location>
        <begin position="1"/>
        <end position="78"/>
    </location>
</feature>
<name>A0A0L9UFP4_PHAAN</name>
<dbReference type="Proteomes" id="UP000053144">
    <property type="component" value="Chromosome 4"/>
</dbReference>
<proteinExistence type="predicted"/>
<feature type="compositionally biased region" description="Basic residues" evidence="1">
    <location>
        <begin position="1"/>
        <end position="13"/>
    </location>
</feature>
<dbReference type="EMBL" id="CM003374">
    <property type="protein sequence ID" value="KOM41392.1"/>
    <property type="molecule type" value="Genomic_DNA"/>
</dbReference>
<sequence length="275" mass="31059">MRRTLSRGRRGRSSKSSWRTLVQKSKKTSSETRSGCSFSNAEDTQQREKRTLVQELMEDARPRAHGGRSSRNLRRRPARLAVDARPANRAVDSSTVDERPILTHQNWTHARFCRIMQKRVFQKPKMFIPKFPYLHQIQYNLTIKEIDLAPLTWFLQAQPCPPPATSYPKLAPSPPPAFSITMTTRFLLHHCQIGHRATDLATSTQSPILSASSGVSAPRLTNWLLLTITIRPPRHCFFDPATGNPGRGFTSSAPAYGPPSTLKYLQEADLAVCER</sequence>
<evidence type="ECO:0000256" key="1">
    <source>
        <dbReference type="SAM" id="MobiDB-lite"/>
    </source>
</evidence>
<feature type="compositionally biased region" description="Polar residues" evidence="1">
    <location>
        <begin position="31"/>
        <end position="43"/>
    </location>
</feature>
<feature type="compositionally biased region" description="Basic and acidic residues" evidence="1">
    <location>
        <begin position="44"/>
        <end position="62"/>
    </location>
</feature>
<accession>A0A0L9UFP4</accession>
<dbReference type="Gramene" id="KOM41392">
    <property type="protein sequence ID" value="KOM41392"/>
    <property type="gene ID" value="LR48_Vigan04g159000"/>
</dbReference>